<reference evidence="1" key="1">
    <citation type="journal article" date="2022" name="bioRxiv">
        <title>Sequencing and chromosome-scale assembly of the giantPleurodeles waltlgenome.</title>
        <authorList>
            <person name="Brown T."/>
            <person name="Elewa A."/>
            <person name="Iarovenko S."/>
            <person name="Subramanian E."/>
            <person name="Araus A.J."/>
            <person name="Petzold A."/>
            <person name="Susuki M."/>
            <person name="Suzuki K.-i.T."/>
            <person name="Hayashi T."/>
            <person name="Toyoda A."/>
            <person name="Oliveira C."/>
            <person name="Osipova E."/>
            <person name="Leigh N.D."/>
            <person name="Simon A."/>
            <person name="Yun M.H."/>
        </authorList>
    </citation>
    <scope>NUCLEOTIDE SEQUENCE</scope>
    <source>
        <strain evidence="1">20211129_DDA</strain>
        <tissue evidence="1">Liver</tissue>
    </source>
</reference>
<keyword evidence="2" id="KW-1185">Reference proteome</keyword>
<sequence>MVHACFMWRRYRSLATRPWQREAYKRPNNAAPITRACIACAAIATLPSNALAFQSSKPDIVEHQFNWLIIADSVPCTVLYLSK</sequence>
<evidence type="ECO:0000313" key="1">
    <source>
        <dbReference type="EMBL" id="KAJ1218410.1"/>
    </source>
</evidence>
<dbReference type="EMBL" id="JANPWB010000001">
    <property type="protein sequence ID" value="KAJ1218410.1"/>
    <property type="molecule type" value="Genomic_DNA"/>
</dbReference>
<dbReference type="Proteomes" id="UP001066276">
    <property type="component" value="Chromosome 1_1"/>
</dbReference>
<comment type="caution">
    <text evidence="1">The sequence shown here is derived from an EMBL/GenBank/DDBJ whole genome shotgun (WGS) entry which is preliminary data.</text>
</comment>
<protein>
    <submittedName>
        <fullName evidence="1">Uncharacterized protein</fullName>
    </submittedName>
</protein>
<name>A0AAV7X059_PLEWA</name>
<accession>A0AAV7X059</accession>
<organism evidence="1 2">
    <name type="scientific">Pleurodeles waltl</name>
    <name type="common">Iberian ribbed newt</name>
    <dbReference type="NCBI Taxonomy" id="8319"/>
    <lineage>
        <taxon>Eukaryota</taxon>
        <taxon>Metazoa</taxon>
        <taxon>Chordata</taxon>
        <taxon>Craniata</taxon>
        <taxon>Vertebrata</taxon>
        <taxon>Euteleostomi</taxon>
        <taxon>Amphibia</taxon>
        <taxon>Batrachia</taxon>
        <taxon>Caudata</taxon>
        <taxon>Salamandroidea</taxon>
        <taxon>Salamandridae</taxon>
        <taxon>Pleurodelinae</taxon>
        <taxon>Pleurodeles</taxon>
    </lineage>
</organism>
<dbReference type="AlphaFoldDB" id="A0AAV7X059"/>
<evidence type="ECO:0000313" key="2">
    <source>
        <dbReference type="Proteomes" id="UP001066276"/>
    </source>
</evidence>
<proteinExistence type="predicted"/>
<gene>
    <name evidence="1" type="ORF">NDU88_005990</name>
</gene>